<evidence type="ECO:0000313" key="9">
    <source>
        <dbReference type="EMBL" id="KAH0559523.1"/>
    </source>
</evidence>
<dbReference type="PRINTS" id="PR00368">
    <property type="entry name" value="FADPNR"/>
</dbReference>
<keyword evidence="10" id="KW-1185">Reference proteome</keyword>
<dbReference type="Pfam" id="PF07992">
    <property type="entry name" value="Pyr_redox_2"/>
    <property type="match status" value="1"/>
</dbReference>
<accession>A0A9P8LBP9</accession>
<evidence type="ECO:0000256" key="6">
    <source>
        <dbReference type="PIRSR" id="PIRSR000350-4"/>
    </source>
</evidence>
<keyword evidence="2" id="KW-0285">Flavoprotein</keyword>
<feature type="binding site" evidence="5">
    <location>
        <position position="53"/>
    </location>
    <ligand>
        <name>FAD</name>
        <dbReference type="ChEBI" id="CHEBI:57692"/>
    </ligand>
</feature>
<dbReference type="GO" id="GO:0050660">
    <property type="term" value="F:flavin adenine dinucleotide binding"/>
    <property type="evidence" value="ECO:0007669"/>
    <property type="project" value="TreeGrafter"/>
</dbReference>
<keyword evidence="5" id="KW-0520">NAD</keyword>
<feature type="binding site" evidence="5">
    <location>
        <begin position="186"/>
        <end position="193"/>
    </location>
    <ligand>
        <name>NAD(+)</name>
        <dbReference type="ChEBI" id="CHEBI:57540"/>
    </ligand>
</feature>
<comment type="caution">
    <text evidence="9">The sequence shown here is derived from an EMBL/GenBank/DDBJ whole genome shotgun (WGS) entry which is preliminary data.</text>
</comment>
<dbReference type="InterPro" id="IPR016156">
    <property type="entry name" value="FAD/NAD-linked_Rdtase_dimer_sf"/>
</dbReference>
<dbReference type="Pfam" id="PF02852">
    <property type="entry name" value="Pyr_redox_dim"/>
    <property type="match status" value="1"/>
</dbReference>
<evidence type="ECO:0000256" key="2">
    <source>
        <dbReference type="ARBA" id="ARBA00022630"/>
    </source>
</evidence>
<evidence type="ECO:0000259" key="7">
    <source>
        <dbReference type="Pfam" id="PF02852"/>
    </source>
</evidence>
<feature type="disulfide bond" description="Redox-active" evidence="6">
    <location>
        <begin position="44"/>
        <end position="49"/>
    </location>
</feature>
<evidence type="ECO:0000256" key="1">
    <source>
        <dbReference type="ARBA" id="ARBA00007532"/>
    </source>
</evidence>
<proteinExistence type="inferred from homology"/>
<evidence type="ECO:0008006" key="11">
    <source>
        <dbReference type="Google" id="ProtNLM"/>
    </source>
</evidence>
<dbReference type="PRINTS" id="PR00411">
    <property type="entry name" value="PNDRDTASEI"/>
</dbReference>
<comment type="similarity">
    <text evidence="1">Belongs to the class-I pyridine nucleotide-disulfide oxidoreductase family.</text>
</comment>
<dbReference type="InterPro" id="IPR036188">
    <property type="entry name" value="FAD/NAD-bd_sf"/>
</dbReference>
<evidence type="ECO:0000256" key="3">
    <source>
        <dbReference type="ARBA" id="ARBA00022827"/>
    </source>
</evidence>
<sequence length="475" mass="50889">MALPRHYTSVVIGSGQAGTPLASALAKAGRTTALIERTHIGGCCVNEGCTPTKTLIASGRAAYLARRGADYGIHTPGITVDMTKIRQRKRDIVSSFRGGSEKRTLAAGVDVLMGEASFKDKKTLSVKLDQGGETIIVTADEIFINAGERPAKPRLTGIETVPAERILDSTSIQELDQLPEHLVVLGGGYVGLEFGQLFRRLGSAVTVIQRASQVLPREDPDVAECALEILRQDGITVHLNATAERIEPSPQSPIVLTVRFKDGTNQTIPGSHLLSAAGRVPNTDSLNLAAAGISTTPNPHGPAHIACNPRLETSTPGIYVLGDIKGPPAFTHISYDDFRIIRGNLIDHSSPPLTTANRLVPYVVYTDPQLGHVGLHEHEARKQFPPGAIKVAKMPMAYAARALETDETRGMMKAVVNAETSQILGFTCLGTEGGEVMSTVQTAMMGGVPWQKLRDAVWAHPAWAESLNNLWGFLE</sequence>
<dbReference type="InterPro" id="IPR004099">
    <property type="entry name" value="Pyr_nucl-diS_OxRdtase_dimer"/>
</dbReference>
<protein>
    <recommendedName>
        <fullName evidence="11">Mercuric reductase</fullName>
    </recommendedName>
</protein>
<dbReference type="InterPro" id="IPR001100">
    <property type="entry name" value="Pyr_nuc-diS_OxRdtase"/>
</dbReference>
<organism evidence="9 10">
    <name type="scientific">Trichoglossum hirsutum</name>
    <dbReference type="NCBI Taxonomy" id="265104"/>
    <lineage>
        <taxon>Eukaryota</taxon>
        <taxon>Fungi</taxon>
        <taxon>Dikarya</taxon>
        <taxon>Ascomycota</taxon>
        <taxon>Pezizomycotina</taxon>
        <taxon>Geoglossomycetes</taxon>
        <taxon>Geoglossales</taxon>
        <taxon>Geoglossaceae</taxon>
        <taxon>Trichoglossum</taxon>
    </lineage>
</organism>
<gene>
    <name evidence="9" type="ORF">GP486_003962</name>
</gene>
<dbReference type="Proteomes" id="UP000750711">
    <property type="component" value="Unassembled WGS sequence"/>
</dbReference>
<feature type="binding site" evidence="5">
    <location>
        <position position="278"/>
    </location>
    <ligand>
        <name>NAD(+)</name>
        <dbReference type="ChEBI" id="CHEBI:57540"/>
    </ligand>
</feature>
<dbReference type="SUPFAM" id="SSF55424">
    <property type="entry name" value="FAD/NAD-linked reductases, dimerisation (C-terminal) domain"/>
    <property type="match status" value="1"/>
</dbReference>
<dbReference type="AlphaFoldDB" id="A0A9P8LBP9"/>
<dbReference type="EMBL" id="JAGHQM010000578">
    <property type="protein sequence ID" value="KAH0559523.1"/>
    <property type="molecule type" value="Genomic_DNA"/>
</dbReference>
<dbReference type="PIRSF" id="PIRSF000350">
    <property type="entry name" value="Mercury_reductase_MerA"/>
    <property type="match status" value="1"/>
</dbReference>
<dbReference type="Gene3D" id="3.50.50.60">
    <property type="entry name" value="FAD/NAD(P)-binding domain"/>
    <property type="match status" value="2"/>
</dbReference>
<dbReference type="InterPro" id="IPR023753">
    <property type="entry name" value="FAD/NAD-binding_dom"/>
</dbReference>
<dbReference type="SUPFAM" id="SSF51905">
    <property type="entry name" value="FAD/NAD(P)-binding domain"/>
    <property type="match status" value="1"/>
</dbReference>
<keyword evidence="5" id="KW-0547">Nucleotide-binding</keyword>
<reference evidence="9" key="1">
    <citation type="submission" date="2021-03" db="EMBL/GenBank/DDBJ databases">
        <title>Comparative genomics and phylogenomic investigation of the class Geoglossomycetes provide insights into ecological specialization and systematics.</title>
        <authorList>
            <person name="Melie T."/>
            <person name="Pirro S."/>
            <person name="Miller A.N."/>
            <person name="Quandt A."/>
        </authorList>
    </citation>
    <scope>NUCLEOTIDE SEQUENCE</scope>
    <source>
        <strain evidence="9">CAQ_001_2017</strain>
    </source>
</reference>
<feature type="domain" description="Pyridine nucleotide-disulphide oxidoreductase dimerisation" evidence="7">
    <location>
        <begin position="360"/>
        <end position="468"/>
    </location>
</feature>
<comment type="cofactor">
    <cofactor evidence="5">
        <name>FAD</name>
        <dbReference type="ChEBI" id="CHEBI:57692"/>
    </cofactor>
    <text evidence="5">Binds 1 FAD per subunit.</text>
</comment>
<feature type="active site" description="Proton acceptor" evidence="4">
    <location>
        <position position="460"/>
    </location>
</feature>
<feature type="domain" description="FAD/NAD(P)-binding" evidence="8">
    <location>
        <begin position="9"/>
        <end position="332"/>
    </location>
</feature>
<evidence type="ECO:0000313" key="10">
    <source>
        <dbReference type="Proteomes" id="UP000750711"/>
    </source>
</evidence>
<evidence type="ECO:0000256" key="5">
    <source>
        <dbReference type="PIRSR" id="PIRSR000350-3"/>
    </source>
</evidence>
<keyword evidence="3 5" id="KW-0274">FAD</keyword>
<dbReference type="PANTHER" id="PTHR43014:SF2">
    <property type="entry name" value="MERCURIC REDUCTASE"/>
    <property type="match status" value="1"/>
</dbReference>
<evidence type="ECO:0000259" key="8">
    <source>
        <dbReference type="Pfam" id="PF07992"/>
    </source>
</evidence>
<dbReference type="PANTHER" id="PTHR43014">
    <property type="entry name" value="MERCURIC REDUCTASE"/>
    <property type="match status" value="1"/>
</dbReference>
<dbReference type="Gene3D" id="3.30.390.30">
    <property type="match status" value="1"/>
</dbReference>
<evidence type="ECO:0000256" key="4">
    <source>
        <dbReference type="PIRSR" id="PIRSR000350-2"/>
    </source>
</evidence>
<feature type="binding site" evidence="5">
    <location>
        <position position="323"/>
    </location>
    <ligand>
        <name>FAD</name>
        <dbReference type="ChEBI" id="CHEBI:57692"/>
    </ligand>
</feature>
<dbReference type="GO" id="GO:0003955">
    <property type="term" value="F:NAD(P)H dehydrogenase (quinone) activity"/>
    <property type="evidence" value="ECO:0007669"/>
    <property type="project" value="TreeGrafter"/>
</dbReference>
<name>A0A9P8LBP9_9PEZI</name>